<accession>A0A9N8V346</accession>
<feature type="compositionally biased region" description="Low complexity" evidence="1">
    <location>
        <begin position="134"/>
        <end position="161"/>
    </location>
</feature>
<reference evidence="2" key="1">
    <citation type="submission" date="2021-06" db="EMBL/GenBank/DDBJ databases">
        <authorList>
            <person name="Kallberg Y."/>
            <person name="Tangrot J."/>
            <person name="Rosling A."/>
        </authorList>
    </citation>
    <scope>NUCLEOTIDE SEQUENCE</scope>
    <source>
        <strain evidence="2">UK204</strain>
    </source>
</reference>
<evidence type="ECO:0000256" key="1">
    <source>
        <dbReference type="SAM" id="MobiDB-lite"/>
    </source>
</evidence>
<feature type="region of interest" description="Disordered" evidence="1">
    <location>
        <begin position="133"/>
        <end position="181"/>
    </location>
</feature>
<dbReference type="Proteomes" id="UP000789570">
    <property type="component" value="Unassembled WGS sequence"/>
</dbReference>
<gene>
    <name evidence="2" type="ORF">FCALED_LOCUS530</name>
</gene>
<keyword evidence="3" id="KW-1185">Reference proteome</keyword>
<evidence type="ECO:0000313" key="3">
    <source>
        <dbReference type="Proteomes" id="UP000789570"/>
    </source>
</evidence>
<dbReference type="OrthoDB" id="2134184at2759"/>
<evidence type="ECO:0000313" key="2">
    <source>
        <dbReference type="EMBL" id="CAG8440982.1"/>
    </source>
</evidence>
<sequence>MSTPNHITHLIRIDHLCKDWCSKHSRSCAYFSSLLNILTQRKDTSNFLFSSNNANSSKNLSCTNFIPSSSHKNLPFALQPQSLSLLIYKQSHEIEEILTAIHSTLEEFEEIINLMNGILNQSNKLVNPNQVFLSTNTSSSSPESPKNTNSISSTPPTTPTKSSKKKKSKQSPKKSKSTPPKKQIINLFDNFDNPVDIADIPIITSNYYIVRIVEMYEKELCYKKNLIFGGCLKIDHNDEENGINNIKLISERWAVQPYLLFEVEEEIFDRIKIWKRVKEFEAMK</sequence>
<comment type="caution">
    <text evidence="2">The sequence shown here is derived from an EMBL/GenBank/DDBJ whole genome shotgun (WGS) entry which is preliminary data.</text>
</comment>
<proteinExistence type="predicted"/>
<dbReference type="AlphaFoldDB" id="A0A9N8V346"/>
<dbReference type="EMBL" id="CAJVPQ010000052">
    <property type="protein sequence ID" value="CAG8440982.1"/>
    <property type="molecule type" value="Genomic_DNA"/>
</dbReference>
<protein>
    <submittedName>
        <fullName evidence="2">15062_t:CDS:1</fullName>
    </submittedName>
</protein>
<feature type="compositionally biased region" description="Basic residues" evidence="1">
    <location>
        <begin position="162"/>
        <end position="176"/>
    </location>
</feature>
<name>A0A9N8V346_9GLOM</name>
<organism evidence="2 3">
    <name type="scientific">Funneliformis caledonium</name>
    <dbReference type="NCBI Taxonomy" id="1117310"/>
    <lineage>
        <taxon>Eukaryota</taxon>
        <taxon>Fungi</taxon>
        <taxon>Fungi incertae sedis</taxon>
        <taxon>Mucoromycota</taxon>
        <taxon>Glomeromycotina</taxon>
        <taxon>Glomeromycetes</taxon>
        <taxon>Glomerales</taxon>
        <taxon>Glomeraceae</taxon>
        <taxon>Funneliformis</taxon>
    </lineage>
</organism>